<sequence>MDAYLSRLKDIASSATRSASAVAIATTSKVVDSIQGKLARDYKLSSNAYSKSGLWSLYFASSVKTGKDVTVWMLDKKSLNSNLTYNQYGDGSFGVGYPDKNDFKNVLDFFKREVSQLSKLRHPSILRVIEPIEDTKNNITFVTEKILYSLETSQAKAKISKEYDLDNIEFTPFSHFLIKLLFFSSLDYERHTTNNEWFGYARNLENTSSFKQFDDPYLLPVETQRNLDYSAPELILNDLVLDKNDIYSIGCVLYSLYNNCNSIIKNTKNNLHDYEKKIAKIKNQKNIDFSLLESEPNVIEAVSSLVAYNYDSRVSIDYFMNSNFFNNVYSKTLISLENAAQDSITHQATVLRQVLSLLPEYSTKIQTRKILPRVEMLLDFSLKHKPSLVVLDLIYVCISTMCLIIQNMSSDLYNTTTLNKLMNAFNFSAQCLGNSELDSVAVEIVLVFLDKLQTIRLLARNKDSTINETIMPFLYDLLQKGNVIDSRILDKIYTESIPDLSKDLDKTLLCDELLPRIINQYKTTNKLVVKVYILKCFNMIADIFSSTVVNNQILPTIVKTKSRNLDLITLIVSLYCCFAINSKASIDILCRQVIPQCYIYLIEAQFDKAGYNAVVDQIVQISTAIHKRAMPEYDPTQSYVTHTSQTMDKDSQHRVEIVGSAQIDYDPFSKNSSTEFIGSAKASNSSFNKIPVPNYYQADSFGGATNEIEPHSRRLSNSQIGLVQAIKPMKLGSNQINPVSQDLKSQYSLNKNPDPPIFGTSSTSINFNPPNDIKSGFGANSSVKHDYHVGNSNNNQAIKSGNNYSSGGAFPDYNLQMGNHTNSIDWKQTIQPKKKDDFSSYNSQETYSEFGEFSQYKQPSISLAEKPTPFNKTQLSLDKKKPDLSLFDPFS</sequence>
<keyword evidence="1" id="KW-0175">Coiled coil</keyword>
<comment type="caution">
    <text evidence="3">The sequence shown here is derived from an EMBL/GenBank/DDBJ whole genome shotgun (WGS) entry which is preliminary data.</text>
</comment>
<dbReference type="PROSITE" id="PS50011">
    <property type="entry name" value="PROTEIN_KINASE_DOM"/>
    <property type="match status" value="1"/>
</dbReference>
<dbReference type="InterPro" id="IPR000719">
    <property type="entry name" value="Prot_kinase_dom"/>
</dbReference>
<keyword evidence="3" id="KW-0808">Transferase</keyword>
<dbReference type="OrthoDB" id="79687at2759"/>
<evidence type="ECO:0000313" key="3">
    <source>
        <dbReference type="EMBL" id="OLY79400.1"/>
    </source>
</evidence>
<dbReference type="GO" id="GO:0005524">
    <property type="term" value="F:ATP binding"/>
    <property type="evidence" value="ECO:0007669"/>
    <property type="project" value="InterPro"/>
</dbReference>
<dbReference type="SUPFAM" id="SSF56112">
    <property type="entry name" value="Protein kinase-like (PK-like)"/>
    <property type="match status" value="1"/>
</dbReference>
<dbReference type="InterPro" id="IPR051177">
    <property type="entry name" value="CIK-Related_Protein"/>
</dbReference>
<dbReference type="GO" id="GO:0004672">
    <property type="term" value="F:protein kinase activity"/>
    <property type="evidence" value="ECO:0007669"/>
    <property type="project" value="InterPro"/>
</dbReference>
<feature type="coiled-coil region" evidence="1">
    <location>
        <begin position="257"/>
        <end position="284"/>
    </location>
</feature>
<dbReference type="PANTHER" id="PTHR12984">
    <property type="entry name" value="SCY1-RELATED S/T PROTEIN KINASE-LIKE"/>
    <property type="match status" value="1"/>
</dbReference>
<protein>
    <submittedName>
        <fullName evidence="3">Protein kinase domain-containing protein ppk32</fullName>
    </submittedName>
</protein>
<keyword evidence="3" id="KW-0418">Kinase</keyword>
<dbReference type="Pfam" id="PF00069">
    <property type="entry name" value="Pkinase"/>
    <property type="match status" value="1"/>
</dbReference>
<gene>
    <name evidence="3" type="ORF">AYI68_g6531</name>
</gene>
<dbReference type="AlphaFoldDB" id="A0A1R0GR90"/>
<evidence type="ECO:0000313" key="4">
    <source>
        <dbReference type="Proteomes" id="UP000187455"/>
    </source>
</evidence>
<evidence type="ECO:0000259" key="2">
    <source>
        <dbReference type="PROSITE" id="PS50011"/>
    </source>
</evidence>
<dbReference type="SMART" id="SM00220">
    <property type="entry name" value="S_TKc"/>
    <property type="match status" value="1"/>
</dbReference>
<dbReference type="Gene3D" id="1.10.510.10">
    <property type="entry name" value="Transferase(Phosphotransferase) domain 1"/>
    <property type="match status" value="1"/>
</dbReference>
<feature type="domain" description="Protein kinase" evidence="2">
    <location>
        <begin position="43"/>
        <end position="325"/>
    </location>
</feature>
<organism evidence="3 4">
    <name type="scientific">Smittium mucronatum</name>
    <dbReference type="NCBI Taxonomy" id="133383"/>
    <lineage>
        <taxon>Eukaryota</taxon>
        <taxon>Fungi</taxon>
        <taxon>Fungi incertae sedis</taxon>
        <taxon>Zoopagomycota</taxon>
        <taxon>Kickxellomycotina</taxon>
        <taxon>Harpellomycetes</taxon>
        <taxon>Harpellales</taxon>
        <taxon>Legeriomycetaceae</taxon>
        <taxon>Smittium</taxon>
    </lineage>
</organism>
<evidence type="ECO:0000256" key="1">
    <source>
        <dbReference type="SAM" id="Coils"/>
    </source>
</evidence>
<dbReference type="Gene3D" id="3.30.200.20">
    <property type="entry name" value="Phosphorylase Kinase, domain 1"/>
    <property type="match status" value="1"/>
</dbReference>
<proteinExistence type="predicted"/>
<dbReference type="PANTHER" id="PTHR12984:SF6">
    <property type="entry name" value="SCY1-LIKE PROTEIN 2"/>
    <property type="match status" value="1"/>
</dbReference>
<dbReference type="EMBL" id="LSSL01004499">
    <property type="protein sequence ID" value="OLY79400.1"/>
    <property type="molecule type" value="Genomic_DNA"/>
</dbReference>
<dbReference type="InterPro" id="IPR011009">
    <property type="entry name" value="Kinase-like_dom_sf"/>
</dbReference>
<dbReference type="Proteomes" id="UP000187455">
    <property type="component" value="Unassembled WGS sequence"/>
</dbReference>
<reference evidence="3 4" key="1">
    <citation type="journal article" date="2016" name="Mol. Biol. Evol.">
        <title>Genome-Wide Survey of Gut Fungi (Harpellales) Reveals the First Horizontally Transferred Ubiquitin Gene from a Mosquito Host.</title>
        <authorList>
            <person name="Wang Y."/>
            <person name="White M.M."/>
            <person name="Kvist S."/>
            <person name="Moncalvo J.M."/>
        </authorList>
    </citation>
    <scope>NUCLEOTIDE SEQUENCE [LARGE SCALE GENOMIC DNA]</scope>
    <source>
        <strain evidence="3 4">ALG-7-W6</strain>
    </source>
</reference>
<name>A0A1R0GR90_9FUNG</name>
<keyword evidence="4" id="KW-1185">Reference proteome</keyword>
<accession>A0A1R0GR90</accession>